<dbReference type="SUPFAM" id="SSF47473">
    <property type="entry name" value="EF-hand"/>
    <property type="match status" value="1"/>
</dbReference>
<dbReference type="CDD" id="cd00051">
    <property type="entry name" value="EFh"/>
    <property type="match status" value="1"/>
</dbReference>
<dbReference type="Gene3D" id="1.10.238.10">
    <property type="entry name" value="EF-hand"/>
    <property type="match status" value="2"/>
</dbReference>
<dbReference type="InterPro" id="IPR011992">
    <property type="entry name" value="EF-hand-dom_pair"/>
</dbReference>
<dbReference type="InterPro" id="IPR050230">
    <property type="entry name" value="CALM/Myosin/TropC-like"/>
</dbReference>
<dbReference type="PANTHER" id="PTHR23048">
    <property type="entry name" value="MYOSIN LIGHT CHAIN 1, 3"/>
    <property type="match status" value="1"/>
</dbReference>
<evidence type="ECO:0000256" key="1">
    <source>
        <dbReference type="ARBA" id="ARBA00022737"/>
    </source>
</evidence>
<sequence>VLFHFSVREYYPEFREVNPINKMAKHPFKREELQEAFTMNCSPDNTVPPSKLGVIFRSIGRAPTEAQLNSLSKEFDSKGVRSLTCQQVEAILVKYEFAPESPEALREAFRIFDKDGSGSISASEIRHILCNLGEKLADEEVDEMIREADLTGAGHINIDELVRIIEAGL</sequence>
<dbReference type="SMART" id="SM00054">
    <property type="entry name" value="EFh"/>
    <property type="match status" value="2"/>
</dbReference>
<dbReference type="PROSITE" id="PS50222">
    <property type="entry name" value="EF_HAND_2"/>
    <property type="match status" value="2"/>
</dbReference>
<dbReference type="PROSITE" id="PS00018">
    <property type="entry name" value="EF_HAND_1"/>
    <property type="match status" value="1"/>
</dbReference>
<name>A0A0B7A7P3_9EUPU</name>
<dbReference type="FunFam" id="1.10.238.10:FF:000003">
    <property type="entry name" value="Calmodulin A"/>
    <property type="match status" value="1"/>
</dbReference>
<accession>A0A0B7A7P3</accession>
<organism evidence="4">
    <name type="scientific">Arion vulgaris</name>
    <dbReference type="NCBI Taxonomy" id="1028688"/>
    <lineage>
        <taxon>Eukaryota</taxon>
        <taxon>Metazoa</taxon>
        <taxon>Spiralia</taxon>
        <taxon>Lophotrochozoa</taxon>
        <taxon>Mollusca</taxon>
        <taxon>Gastropoda</taxon>
        <taxon>Heterobranchia</taxon>
        <taxon>Euthyneura</taxon>
        <taxon>Panpulmonata</taxon>
        <taxon>Eupulmonata</taxon>
        <taxon>Stylommatophora</taxon>
        <taxon>Helicina</taxon>
        <taxon>Arionoidea</taxon>
        <taxon>Arionidae</taxon>
        <taxon>Arion</taxon>
    </lineage>
</organism>
<protein>
    <recommendedName>
        <fullName evidence="3">EF-hand domain-containing protein</fullName>
    </recommendedName>
</protein>
<dbReference type="GO" id="GO:0005509">
    <property type="term" value="F:calcium ion binding"/>
    <property type="evidence" value="ECO:0007669"/>
    <property type="project" value="InterPro"/>
</dbReference>
<feature type="domain" description="EF-hand" evidence="3">
    <location>
        <begin position="100"/>
        <end position="135"/>
    </location>
</feature>
<feature type="non-terminal residue" evidence="4">
    <location>
        <position position="1"/>
    </location>
</feature>
<evidence type="ECO:0000256" key="2">
    <source>
        <dbReference type="ARBA" id="ARBA00022837"/>
    </source>
</evidence>
<keyword evidence="1" id="KW-0677">Repeat</keyword>
<dbReference type="GO" id="GO:0016460">
    <property type="term" value="C:myosin II complex"/>
    <property type="evidence" value="ECO:0007669"/>
    <property type="project" value="TreeGrafter"/>
</dbReference>
<dbReference type="InterPro" id="IPR018247">
    <property type="entry name" value="EF_Hand_1_Ca_BS"/>
</dbReference>
<dbReference type="EMBL" id="HACG01029120">
    <property type="protein sequence ID" value="CEK75985.1"/>
    <property type="molecule type" value="Transcribed_RNA"/>
</dbReference>
<evidence type="ECO:0000313" key="4">
    <source>
        <dbReference type="EMBL" id="CEK75985.1"/>
    </source>
</evidence>
<keyword evidence="2" id="KW-0106">Calcium</keyword>
<proteinExistence type="predicted"/>
<dbReference type="InterPro" id="IPR002048">
    <property type="entry name" value="EF_hand_dom"/>
</dbReference>
<dbReference type="PANTHER" id="PTHR23048:SF0">
    <property type="entry name" value="CALMODULIN LIKE 3"/>
    <property type="match status" value="1"/>
</dbReference>
<dbReference type="AlphaFoldDB" id="A0A0B7A7P3"/>
<reference evidence="4" key="1">
    <citation type="submission" date="2014-12" db="EMBL/GenBank/DDBJ databases">
        <title>Insight into the proteome of Arion vulgaris.</title>
        <authorList>
            <person name="Aradska J."/>
            <person name="Bulat T."/>
            <person name="Smidak R."/>
            <person name="Sarate P."/>
            <person name="Gangsoo J."/>
            <person name="Sialana F."/>
            <person name="Bilban M."/>
            <person name="Lubec G."/>
        </authorList>
    </citation>
    <scope>NUCLEOTIDE SEQUENCE</scope>
    <source>
        <tissue evidence="4">Skin</tissue>
    </source>
</reference>
<evidence type="ECO:0000259" key="3">
    <source>
        <dbReference type="PROSITE" id="PS50222"/>
    </source>
</evidence>
<feature type="domain" description="EF-hand" evidence="3">
    <location>
        <begin position="136"/>
        <end position="169"/>
    </location>
</feature>
<dbReference type="Pfam" id="PF13499">
    <property type="entry name" value="EF-hand_7"/>
    <property type="match status" value="1"/>
</dbReference>
<gene>
    <name evidence="4" type="primary">ORF97884</name>
</gene>